<comment type="caution">
    <text evidence="3">The sequence shown here is derived from an EMBL/GenBank/DDBJ whole genome shotgun (WGS) entry which is preliminary data.</text>
</comment>
<evidence type="ECO:0000313" key="4">
    <source>
        <dbReference type="Proteomes" id="UP000192796"/>
    </source>
</evidence>
<name>A0A1V9FEU5_9BACT</name>
<proteinExistence type="predicted"/>
<dbReference type="RefSeq" id="WP_081155838.1">
    <property type="nucleotide sequence ID" value="NZ_LVYD01000124.1"/>
</dbReference>
<evidence type="ECO:0000256" key="1">
    <source>
        <dbReference type="SAM" id="MobiDB-lite"/>
    </source>
</evidence>
<evidence type="ECO:0000256" key="2">
    <source>
        <dbReference type="SAM" id="SignalP"/>
    </source>
</evidence>
<feature type="signal peptide" evidence="2">
    <location>
        <begin position="1"/>
        <end position="25"/>
    </location>
</feature>
<feature type="compositionally biased region" description="Low complexity" evidence="1">
    <location>
        <begin position="231"/>
        <end position="241"/>
    </location>
</feature>
<feature type="chain" id="PRO_5013388716" description="Secretin/TonB short N-terminal domain-containing protein" evidence="2">
    <location>
        <begin position="26"/>
        <end position="480"/>
    </location>
</feature>
<dbReference type="EMBL" id="LVYD01000124">
    <property type="protein sequence ID" value="OQP56875.1"/>
    <property type="molecule type" value="Genomic_DNA"/>
</dbReference>
<protein>
    <recommendedName>
        <fullName evidence="5">Secretin/TonB short N-terminal domain-containing protein</fullName>
    </recommendedName>
</protein>
<evidence type="ECO:0000313" key="3">
    <source>
        <dbReference type="EMBL" id="OQP56875.1"/>
    </source>
</evidence>
<keyword evidence="2" id="KW-0732">Signal</keyword>
<organism evidence="3 4">
    <name type="scientific">Niastella vici</name>
    <dbReference type="NCBI Taxonomy" id="1703345"/>
    <lineage>
        <taxon>Bacteria</taxon>
        <taxon>Pseudomonadati</taxon>
        <taxon>Bacteroidota</taxon>
        <taxon>Chitinophagia</taxon>
        <taxon>Chitinophagales</taxon>
        <taxon>Chitinophagaceae</taxon>
        <taxon>Niastella</taxon>
    </lineage>
</organism>
<dbReference type="AlphaFoldDB" id="A0A1V9FEU5"/>
<reference evidence="3 4" key="1">
    <citation type="submission" date="2016-03" db="EMBL/GenBank/DDBJ databases">
        <title>Niastella vici sp. nov., isolated from farmland soil.</title>
        <authorList>
            <person name="Chen L."/>
            <person name="Wang D."/>
            <person name="Yang S."/>
            <person name="Wang G."/>
        </authorList>
    </citation>
    <scope>NUCLEOTIDE SEQUENCE [LARGE SCALE GENOMIC DNA]</scope>
    <source>
        <strain evidence="3 4">DJ57</strain>
    </source>
</reference>
<feature type="region of interest" description="Disordered" evidence="1">
    <location>
        <begin position="221"/>
        <end position="246"/>
    </location>
</feature>
<dbReference type="STRING" id="1703345.A3860_09840"/>
<dbReference type="Proteomes" id="UP000192796">
    <property type="component" value="Unassembled WGS sequence"/>
</dbReference>
<accession>A0A1V9FEU5</accession>
<keyword evidence="4" id="KW-1185">Reference proteome</keyword>
<dbReference type="OrthoDB" id="644873at2"/>
<sequence>MDVIKKSISALFLLFILTAGGNCFAQSKPNAPGNQRVQFYFDKPITLDSLTKFVHSHSKIRFSFNSSKVKGTKIINLKKGTYTIGSLLQQIHQHTSLYYSIYNGYVIFQDNPPKQKTVSPAVPSKTKPTPPVKKEMVAAHRKPVSKTITREPAENTLPQPVIVIDSTLKKDTTTVPVKPVKAGRPVVKDTTDEKVITIAIIPSSADRPLVIRLGDTSVVKNQSTTPKKKPAPVYATPPAAAAKKHERTRIARARSSNYGNGPQGNWQWQFGPQWKATIPLYGTQYYFTGTNTLSQPYNLLIPGIWVSAMAHDKHEIMLLVKPAEWYFYNKDPFRKDSGFVIRNFDSIPVKSNTRLIKTGGWYGSLQYNYHINEKWIVGAGIGFHLRSGGLAYQQSYKRFSDTLVTDSLYNINNSKDSIKYLSSSFISGKIELAYRFGALDAGVALLMPLTNPFTDKSLNKSRPLNAQLFIRWRINRRDEE</sequence>
<evidence type="ECO:0008006" key="5">
    <source>
        <dbReference type="Google" id="ProtNLM"/>
    </source>
</evidence>
<gene>
    <name evidence="3" type="ORF">A3860_09840</name>
</gene>